<feature type="region of interest" description="Disordered" evidence="5">
    <location>
        <begin position="1"/>
        <end position="59"/>
    </location>
</feature>
<feature type="transmembrane region" description="Helical" evidence="6">
    <location>
        <begin position="124"/>
        <end position="141"/>
    </location>
</feature>
<feature type="transmembrane region" description="Helical" evidence="6">
    <location>
        <begin position="148"/>
        <end position="167"/>
    </location>
</feature>
<comment type="subcellular location">
    <subcellularLocation>
        <location evidence="1">Membrane</location>
        <topology evidence="1">Multi-pass membrane protein</topology>
    </subcellularLocation>
</comment>
<feature type="compositionally biased region" description="Polar residues" evidence="5">
    <location>
        <begin position="13"/>
        <end position="33"/>
    </location>
</feature>
<feature type="transmembrane region" description="Helical" evidence="6">
    <location>
        <begin position="98"/>
        <end position="118"/>
    </location>
</feature>
<evidence type="ECO:0000256" key="6">
    <source>
        <dbReference type="SAM" id="Phobius"/>
    </source>
</evidence>
<organism evidence="7 8">
    <name type="scientific">Paecilomyces lecythidis</name>
    <dbReference type="NCBI Taxonomy" id="3004212"/>
    <lineage>
        <taxon>Eukaryota</taxon>
        <taxon>Fungi</taxon>
        <taxon>Dikarya</taxon>
        <taxon>Ascomycota</taxon>
        <taxon>Pezizomycotina</taxon>
        <taxon>Eurotiomycetes</taxon>
        <taxon>Eurotiomycetidae</taxon>
        <taxon>Eurotiales</taxon>
        <taxon>Thermoascaceae</taxon>
        <taxon>Paecilomyces</taxon>
    </lineage>
</organism>
<feature type="transmembrane region" description="Helical" evidence="6">
    <location>
        <begin position="205"/>
        <end position="222"/>
    </location>
</feature>
<evidence type="ECO:0000256" key="2">
    <source>
        <dbReference type="ARBA" id="ARBA00022692"/>
    </source>
</evidence>
<reference evidence="7 8" key="1">
    <citation type="journal article" date="2024" name="IMA Fungus">
        <title>IMA Genome - F19 : A genome assembly and annotation guide to empower mycologists, including annotated draft genome sequences of Ceratocystis pirilliformis, Diaporthe australafricana, Fusarium ophioides, Paecilomyces lecythidis, and Sporothrix stenoceras.</title>
        <authorList>
            <person name="Aylward J."/>
            <person name="Wilson A.M."/>
            <person name="Visagie C.M."/>
            <person name="Spraker J."/>
            <person name="Barnes I."/>
            <person name="Buitendag C."/>
            <person name="Ceriani C."/>
            <person name="Del Mar Angel L."/>
            <person name="du Plessis D."/>
            <person name="Fuchs T."/>
            <person name="Gasser K."/>
            <person name="Kramer D."/>
            <person name="Li W."/>
            <person name="Munsamy K."/>
            <person name="Piso A."/>
            <person name="Price J.L."/>
            <person name="Sonnekus B."/>
            <person name="Thomas C."/>
            <person name="van der Nest A."/>
            <person name="van Dijk A."/>
            <person name="van Heerden A."/>
            <person name="van Vuuren N."/>
            <person name="Yilmaz N."/>
            <person name="Duong T.A."/>
            <person name="van der Merwe N.A."/>
            <person name="Wingfield M.J."/>
            <person name="Wingfield B.D."/>
        </authorList>
    </citation>
    <scope>NUCLEOTIDE SEQUENCE [LARGE SCALE GENOMIC DNA]</scope>
    <source>
        <strain evidence="7 8">CMW 18167</strain>
    </source>
</reference>
<gene>
    <name evidence="7" type="ORF">Plec18167_008928</name>
</gene>
<comment type="caution">
    <text evidence="7">The sequence shown here is derived from an EMBL/GenBank/DDBJ whole genome shotgun (WGS) entry which is preliminary data.</text>
</comment>
<evidence type="ECO:0000256" key="1">
    <source>
        <dbReference type="ARBA" id="ARBA00004141"/>
    </source>
</evidence>
<proteinExistence type="predicted"/>
<evidence type="ECO:0000313" key="7">
    <source>
        <dbReference type="EMBL" id="KAL1866794.1"/>
    </source>
</evidence>
<keyword evidence="3 6" id="KW-1133">Transmembrane helix</keyword>
<feature type="compositionally biased region" description="Basic and acidic residues" evidence="5">
    <location>
        <begin position="36"/>
        <end position="52"/>
    </location>
</feature>
<name>A0ABR3WTZ6_9EURO</name>
<dbReference type="PANTHER" id="PTHR30249">
    <property type="entry name" value="PUTATIVE SEROTONIN TRANSPORTER"/>
    <property type="match status" value="1"/>
</dbReference>
<evidence type="ECO:0000313" key="8">
    <source>
        <dbReference type="Proteomes" id="UP001583193"/>
    </source>
</evidence>
<accession>A0ABR3WTZ6</accession>
<evidence type="ECO:0000256" key="3">
    <source>
        <dbReference type="ARBA" id="ARBA00022989"/>
    </source>
</evidence>
<sequence>MTEDEDQTIPLEETQNTQGSISETTLKSTSTDPEVSDSKFESAMDSIERPRPAQDPFLVRGTLGPPTQSVVEASFTPPIAQEPRPLTRPQQWAPHLTANFDTLVYTLLFVFIGLPVYYATGYAMPAQLCLTVVAFFAALSLPTHWRRFLHPVLVSSAISILAIWILALTRRESLDDGLHAFKTGTRYIELWHGHKDLPYPGAGDMFSTLLDVSIVALALPMFQYRKELKRHMQSLAEEF</sequence>
<dbReference type="Proteomes" id="UP001583193">
    <property type="component" value="Unassembled WGS sequence"/>
</dbReference>
<evidence type="ECO:0000256" key="4">
    <source>
        <dbReference type="ARBA" id="ARBA00023136"/>
    </source>
</evidence>
<keyword evidence="4 6" id="KW-0472">Membrane</keyword>
<dbReference type="InterPro" id="IPR007300">
    <property type="entry name" value="CidB/LrgB"/>
</dbReference>
<protein>
    <submittedName>
        <fullName evidence="7">Uncharacterized protein</fullName>
    </submittedName>
</protein>
<keyword evidence="2 6" id="KW-0812">Transmembrane</keyword>
<dbReference type="Pfam" id="PF04172">
    <property type="entry name" value="LrgB"/>
    <property type="match status" value="1"/>
</dbReference>
<evidence type="ECO:0000256" key="5">
    <source>
        <dbReference type="SAM" id="MobiDB-lite"/>
    </source>
</evidence>
<keyword evidence="8" id="KW-1185">Reference proteome</keyword>
<dbReference type="PANTHER" id="PTHR30249:SF0">
    <property type="entry name" value="PLASTIDAL GLYCOLATE_GLYCERATE TRANSLOCATOR 1, CHLOROPLASTIC"/>
    <property type="match status" value="1"/>
</dbReference>
<dbReference type="EMBL" id="JAVDPF010000048">
    <property type="protein sequence ID" value="KAL1866794.1"/>
    <property type="molecule type" value="Genomic_DNA"/>
</dbReference>